<dbReference type="InterPro" id="IPR036282">
    <property type="entry name" value="Glutathione-S-Trfase_C_sf"/>
</dbReference>
<dbReference type="InParanoid" id="K3WT43"/>
<dbReference type="PROSITE" id="PS50405">
    <property type="entry name" value="GST_CTER"/>
    <property type="match status" value="1"/>
</dbReference>
<feature type="domain" description="GST C-terminal" evidence="1">
    <location>
        <begin position="165"/>
        <end position="289"/>
    </location>
</feature>
<dbReference type="GO" id="GO:0004364">
    <property type="term" value="F:glutathione transferase activity"/>
    <property type="evidence" value="ECO:0007669"/>
    <property type="project" value="InterPro"/>
</dbReference>
<dbReference type="SUPFAM" id="SSF52833">
    <property type="entry name" value="Thioredoxin-like"/>
    <property type="match status" value="1"/>
</dbReference>
<proteinExistence type="predicted"/>
<sequence>MAAPYRSYIQPEADAEFPAEAGRYHLYITYSCPFACRALSARNLKGLQNVIGLSVAHPIYQKTRPGDETDTHKGWVFVDPTTEPTVTGPDGKEYSTEGCIPDTVTNSRFARDIYERVSKEPRAFSVPILWDKKKQTIVSNESADILRTLNTGFRDLVPSEVDLLPPALEKEIDEVNAGLVQDIASSMFKVVLAKEEETRTAELAKYFEHIQRANDVLAKSRFLVGNSITEADVRLFHTLIRFDVSQRPGDNLNLTQYPNLVNYLRELYQNPALKATVNWAHLKLMLLNFNPEAVGYDPSVDYDAPHDRATRFTD</sequence>
<reference evidence="3" key="1">
    <citation type="journal article" date="2010" name="Genome Biol.">
        <title>Genome sequence of the necrotrophic plant pathogen Pythium ultimum reveals original pathogenicity mechanisms and effector repertoire.</title>
        <authorList>
            <person name="Levesque C.A."/>
            <person name="Brouwer H."/>
            <person name="Cano L."/>
            <person name="Hamilton J.P."/>
            <person name="Holt C."/>
            <person name="Huitema E."/>
            <person name="Raffaele S."/>
            <person name="Robideau G.P."/>
            <person name="Thines M."/>
            <person name="Win J."/>
            <person name="Zerillo M.M."/>
            <person name="Beakes G.W."/>
            <person name="Boore J.L."/>
            <person name="Busam D."/>
            <person name="Dumas B."/>
            <person name="Ferriera S."/>
            <person name="Fuerstenberg S.I."/>
            <person name="Gachon C.M."/>
            <person name="Gaulin E."/>
            <person name="Govers F."/>
            <person name="Grenville-Briggs L."/>
            <person name="Horner N."/>
            <person name="Hostetler J."/>
            <person name="Jiang R.H."/>
            <person name="Johnson J."/>
            <person name="Krajaejun T."/>
            <person name="Lin H."/>
            <person name="Meijer H.J."/>
            <person name="Moore B."/>
            <person name="Morris P."/>
            <person name="Phuntmart V."/>
            <person name="Puiu D."/>
            <person name="Shetty J."/>
            <person name="Stajich J.E."/>
            <person name="Tripathy S."/>
            <person name="Wawra S."/>
            <person name="van West P."/>
            <person name="Whitty B.R."/>
            <person name="Coutinho P.M."/>
            <person name="Henrissat B."/>
            <person name="Martin F."/>
            <person name="Thomas P.D."/>
            <person name="Tyler B.M."/>
            <person name="De Vries R.P."/>
            <person name="Kamoun S."/>
            <person name="Yandell M."/>
            <person name="Tisserat N."/>
            <person name="Buell C.R."/>
        </authorList>
    </citation>
    <scope>NUCLEOTIDE SEQUENCE</scope>
    <source>
        <strain evidence="3">DAOM:BR144</strain>
    </source>
</reference>
<protein>
    <recommendedName>
        <fullName evidence="1">GST C-terminal domain-containing protein</fullName>
    </recommendedName>
</protein>
<dbReference type="InterPro" id="IPR016639">
    <property type="entry name" value="GST_Omega/GSH"/>
</dbReference>
<dbReference type="PANTHER" id="PTHR32419">
    <property type="entry name" value="GLUTATHIONYL-HYDROQUINONE REDUCTASE"/>
    <property type="match status" value="1"/>
</dbReference>
<evidence type="ECO:0000313" key="2">
    <source>
        <dbReference type="EnsemblProtists" id="PYU1_T008137"/>
    </source>
</evidence>
<dbReference type="Pfam" id="PF13410">
    <property type="entry name" value="GST_C_2"/>
    <property type="match status" value="1"/>
</dbReference>
<dbReference type="Proteomes" id="UP000019132">
    <property type="component" value="Unassembled WGS sequence"/>
</dbReference>
<organism evidence="2 3">
    <name type="scientific">Globisporangium ultimum (strain ATCC 200006 / CBS 805.95 / DAOM BR144)</name>
    <name type="common">Pythium ultimum</name>
    <dbReference type="NCBI Taxonomy" id="431595"/>
    <lineage>
        <taxon>Eukaryota</taxon>
        <taxon>Sar</taxon>
        <taxon>Stramenopiles</taxon>
        <taxon>Oomycota</taxon>
        <taxon>Peronosporomycetes</taxon>
        <taxon>Pythiales</taxon>
        <taxon>Pythiaceae</taxon>
        <taxon>Globisporangium</taxon>
    </lineage>
</organism>
<dbReference type="FunFam" id="3.40.30.10:FF:000296">
    <property type="entry name" value="Glutathione S-transferase"/>
    <property type="match status" value="1"/>
</dbReference>
<dbReference type="eggNOG" id="KOG2903">
    <property type="taxonomic scope" value="Eukaryota"/>
</dbReference>
<dbReference type="EnsemblProtists" id="PYU1_T008137">
    <property type="protein sequence ID" value="PYU1_T008137"/>
    <property type="gene ID" value="PYU1_G008121"/>
</dbReference>
<keyword evidence="3" id="KW-1185">Reference proteome</keyword>
<reference evidence="3" key="2">
    <citation type="submission" date="2010-04" db="EMBL/GenBank/DDBJ databases">
        <authorList>
            <person name="Buell R."/>
            <person name="Hamilton J."/>
            <person name="Hostetler J."/>
        </authorList>
    </citation>
    <scope>NUCLEOTIDE SEQUENCE [LARGE SCALE GENOMIC DNA]</scope>
    <source>
        <strain evidence="3">DAOM:BR144</strain>
    </source>
</reference>
<dbReference type="OMA" id="PYNFMIE"/>
<evidence type="ECO:0000313" key="3">
    <source>
        <dbReference type="Proteomes" id="UP000019132"/>
    </source>
</evidence>
<evidence type="ECO:0000259" key="1">
    <source>
        <dbReference type="PROSITE" id="PS50405"/>
    </source>
</evidence>
<accession>K3WT43</accession>
<dbReference type="InterPro" id="IPR036249">
    <property type="entry name" value="Thioredoxin-like_sf"/>
</dbReference>
<dbReference type="PANTHER" id="PTHR32419:SF6">
    <property type="entry name" value="GLUTATHIONE S-TRANSFERASE OMEGA-LIKE 1-RELATED"/>
    <property type="match status" value="1"/>
</dbReference>
<dbReference type="Gene3D" id="1.20.1050.10">
    <property type="match status" value="1"/>
</dbReference>
<dbReference type="InterPro" id="IPR004045">
    <property type="entry name" value="Glutathione_S-Trfase_N"/>
</dbReference>
<dbReference type="HOGENOM" id="CLU_037263_1_1_1"/>
<dbReference type="SUPFAM" id="SSF47616">
    <property type="entry name" value="GST C-terminal domain-like"/>
    <property type="match status" value="1"/>
</dbReference>
<dbReference type="AlphaFoldDB" id="K3WT43"/>
<dbReference type="EMBL" id="GL376619">
    <property type="status" value="NOT_ANNOTATED_CDS"/>
    <property type="molecule type" value="Genomic_DNA"/>
</dbReference>
<dbReference type="GO" id="GO:0005737">
    <property type="term" value="C:cytoplasm"/>
    <property type="evidence" value="ECO:0007669"/>
    <property type="project" value="TreeGrafter"/>
</dbReference>
<dbReference type="Pfam" id="PF13409">
    <property type="entry name" value="GST_N_2"/>
    <property type="match status" value="1"/>
</dbReference>
<dbReference type="Gene3D" id="3.40.30.10">
    <property type="entry name" value="Glutaredoxin"/>
    <property type="match status" value="1"/>
</dbReference>
<dbReference type="VEuPathDB" id="FungiDB:PYU1_G008121"/>
<reference evidence="2" key="3">
    <citation type="submission" date="2015-02" db="UniProtKB">
        <authorList>
            <consortium name="EnsemblProtists"/>
        </authorList>
    </citation>
    <scope>IDENTIFICATION</scope>
    <source>
        <strain evidence="2">DAOM BR144</strain>
    </source>
</reference>
<name>K3WT43_GLOUD</name>
<dbReference type="InterPro" id="IPR010987">
    <property type="entry name" value="Glutathione-S-Trfase_C-like"/>
</dbReference>